<evidence type="ECO:0000256" key="1">
    <source>
        <dbReference type="PROSITE-ProRule" id="PRU00339"/>
    </source>
</evidence>
<dbReference type="AlphaFoldDB" id="A0A7Y8EKR8"/>
<evidence type="ECO:0000313" key="3">
    <source>
        <dbReference type="Proteomes" id="UP000531950"/>
    </source>
</evidence>
<dbReference type="InterPro" id="IPR019734">
    <property type="entry name" value="TPR_rpt"/>
</dbReference>
<organism evidence="2 3">
    <name type="scientific">Pseudomonas yamanorum</name>
    <dbReference type="NCBI Taxonomy" id="515393"/>
    <lineage>
        <taxon>Bacteria</taxon>
        <taxon>Pseudomonadati</taxon>
        <taxon>Pseudomonadota</taxon>
        <taxon>Gammaproteobacteria</taxon>
        <taxon>Pseudomonadales</taxon>
        <taxon>Pseudomonadaceae</taxon>
        <taxon>Pseudomonas</taxon>
    </lineage>
</organism>
<proteinExistence type="predicted"/>
<protein>
    <recommendedName>
        <fullName evidence="4">Tetratricopeptide repeat protein</fullName>
    </recommendedName>
</protein>
<dbReference type="PROSITE" id="PS50005">
    <property type="entry name" value="TPR"/>
    <property type="match status" value="1"/>
</dbReference>
<dbReference type="EMBL" id="JACARG010000055">
    <property type="protein sequence ID" value="NWE16510.1"/>
    <property type="molecule type" value="Genomic_DNA"/>
</dbReference>
<dbReference type="RefSeq" id="WP_177079481.1">
    <property type="nucleotide sequence ID" value="NZ_JACARG010000055.1"/>
</dbReference>
<sequence>MKGKVFLFALFWLSIPVCAEDRIYSLNPSFYGLDIAEFLSVDGGRGRTIKGYLAGESGSRHSIPDVCEPEGGDSELIDSYTVKGKDSYFLFTCGWSVQHSGIGLNGTLYETFVYVRRGQDFLIKEDKLSRILSGYEGRQEGGGHSYAWYSAARNVASEKILEVESGNMVDSLVLAHKIVISRLSDGDVDAIKSYLSFERIRQLFQDFPVSKSTATVYNDFGYALGEAGENARAYEILKRVERVSPDRVVLMLNIADVIWGSDKNKSKGYYKKYVDSMGRAGKERLIPLRVFERIYYK</sequence>
<comment type="caution">
    <text evidence="2">The sequence shown here is derived from an EMBL/GenBank/DDBJ whole genome shotgun (WGS) entry which is preliminary data.</text>
</comment>
<reference evidence="2 3" key="1">
    <citation type="submission" date="2020-04" db="EMBL/GenBank/DDBJ databases">
        <title>Molecular characterization of pseudomonads from Agaricus bisporus reveal novel blotch 2 pathogens in Western Europe.</title>
        <authorList>
            <person name="Taparia T."/>
            <person name="Krijger M."/>
            <person name="Haynes E."/>
            <person name="Elpinstone J.G."/>
            <person name="Noble R."/>
            <person name="Van Der Wolf J."/>
        </authorList>
    </citation>
    <scope>NUCLEOTIDE SEQUENCE [LARGE SCALE GENOMIC DNA]</scope>
    <source>
        <strain evidence="2 3">IPO3782</strain>
    </source>
</reference>
<feature type="repeat" description="TPR" evidence="1">
    <location>
        <begin position="214"/>
        <end position="247"/>
    </location>
</feature>
<evidence type="ECO:0000313" key="2">
    <source>
        <dbReference type="EMBL" id="NWE16510.1"/>
    </source>
</evidence>
<gene>
    <name evidence="2" type="ORF">HX822_26510</name>
</gene>
<evidence type="ECO:0008006" key="4">
    <source>
        <dbReference type="Google" id="ProtNLM"/>
    </source>
</evidence>
<accession>A0A7Y8EKR8</accession>
<name>A0A7Y8EKR8_9PSED</name>
<dbReference type="Proteomes" id="UP000531950">
    <property type="component" value="Unassembled WGS sequence"/>
</dbReference>
<keyword evidence="1" id="KW-0802">TPR repeat</keyword>